<dbReference type="CDD" id="cd02513">
    <property type="entry name" value="CMP-NeuAc_Synthase"/>
    <property type="match status" value="1"/>
</dbReference>
<gene>
    <name evidence="1" type="ORF">A3E64_00350</name>
</gene>
<dbReference type="AlphaFoldDB" id="A0A1G1ZMM5"/>
<dbReference type="InterPro" id="IPR050793">
    <property type="entry name" value="CMP-NeuNAc_synthase"/>
</dbReference>
<protein>
    <recommendedName>
        <fullName evidence="3">N-acylneuraminate cytidylyltransferase</fullName>
    </recommendedName>
</protein>
<sequence length="239" mass="26859">MKILGVITARGGSKGIPGKNIKPLLGKPLIAYTIEAAKKSGVLDRLILSTDDTQIAEVAKKYGCEVPLMRPKTEELAGDKATHLEVMRHAVSWLKEKENYYPDYTMILQPTSPLRQPFHIKEAVELILKTGADSAVSVSEVPDHFNCSNNMIINDKGLLKLINGSPIYKRVPRRQDRPKNYWSNGIIYLFKTDLLFNKANPNFYGENTVPCIIDQKYASDIDVPSDWDAAEEAMRRLNI</sequence>
<dbReference type="PANTHER" id="PTHR21485:SF6">
    <property type="entry name" value="N-ACYLNEURAMINATE CYTIDYLYLTRANSFERASE-RELATED"/>
    <property type="match status" value="1"/>
</dbReference>
<dbReference type="SUPFAM" id="SSF53448">
    <property type="entry name" value="Nucleotide-diphospho-sugar transferases"/>
    <property type="match status" value="1"/>
</dbReference>
<comment type="caution">
    <text evidence="1">The sequence shown here is derived from an EMBL/GenBank/DDBJ whole genome shotgun (WGS) entry which is preliminary data.</text>
</comment>
<dbReference type="InterPro" id="IPR003329">
    <property type="entry name" value="Cytidylyl_trans"/>
</dbReference>
<proteinExistence type="predicted"/>
<dbReference type="STRING" id="1798405.A3E64_00350"/>
<accession>A0A1G1ZMM5</accession>
<organism evidence="1 2">
    <name type="scientific">Candidatus Harrisonbacteria bacterium RIFCSPHIGHO2_12_FULL_48_16</name>
    <dbReference type="NCBI Taxonomy" id="1798405"/>
    <lineage>
        <taxon>Bacteria</taxon>
        <taxon>Candidatus Harrisoniibacteriota</taxon>
    </lineage>
</organism>
<evidence type="ECO:0008006" key="3">
    <source>
        <dbReference type="Google" id="ProtNLM"/>
    </source>
</evidence>
<dbReference type="InterPro" id="IPR029044">
    <property type="entry name" value="Nucleotide-diphossugar_trans"/>
</dbReference>
<dbReference type="EMBL" id="MHJH01000004">
    <property type="protein sequence ID" value="OGY65087.1"/>
    <property type="molecule type" value="Genomic_DNA"/>
</dbReference>
<evidence type="ECO:0000313" key="1">
    <source>
        <dbReference type="EMBL" id="OGY65087.1"/>
    </source>
</evidence>
<dbReference type="Gene3D" id="3.90.550.10">
    <property type="entry name" value="Spore Coat Polysaccharide Biosynthesis Protein SpsA, Chain A"/>
    <property type="match status" value="1"/>
</dbReference>
<name>A0A1G1ZMM5_9BACT</name>
<reference evidence="1 2" key="1">
    <citation type="journal article" date="2016" name="Nat. Commun.">
        <title>Thousands of microbial genomes shed light on interconnected biogeochemical processes in an aquifer system.</title>
        <authorList>
            <person name="Anantharaman K."/>
            <person name="Brown C.T."/>
            <person name="Hug L.A."/>
            <person name="Sharon I."/>
            <person name="Castelle C.J."/>
            <person name="Probst A.J."/>
            <person name="Thomas B.C."/>
            <person name="Singh A."/>
            <person name="Wilkins M.J."/>
            <person name="Karaoz U."/>
            <person name="Brodie E.L."/>
            <person name="Williams K.H."/>
            <person name="Hubbard S.S."/>
            <person name="Banfield J.F."/>
        </authorList>
    </citation>
    <scope>NUCLEOTIDE SEQUENCE [LARGE SCALE GENOMIC DNA]</scope>
</reference>
<dbReference type="Proteomes" id="UP000177174">
    <property type="component" value="Unassembled WGS sequence"/>
</dbReference>
<dbReference type="PANTHER" id="PTHR21485">
    <property type="entry name" value="HAD SUPERFAMILY MEMBERS CMAS AND KDSC"/>
    <property type="match status" value="1"/>
</dbReference>
<dbReference type="Pfam" id="PF02348">
    <property type="entry name" value="CTP_transf_3"/>
    <property type="match status" value="1"/>
</dbReference>
<dbReference type="GO" id="GO:0008781">
    <property type="term" value="F:N-acylneuraminate cytidylyltransferase activity"/>
    <property type="evidence" value="ECO:0007669"/>
    <property type="project" value="TreeGrafter"/>
</dbReference>
<evidence type="ECO:0000313" key="2">
    <source>
        <dbReference type="Proteomes" id="UP000177174"/>
    </source>
</evidence>